<keyword evidence="5" id="KW-0472">Membrane</keyword>
<dbReference type="InterPro" id="IPR004136">
    <property type="entry name" value="NMO"/>
</dbReference>
<gene>
    <name evidence="7" type="ORF">C8A01DRAFT_44371</name>
</gene>
<evidence type="ECO:0000313" key="8">
    <source>
        <dbReference type="Proteomes" id="UP001303115"/>
    </source>
</evidence>
<evidence type="ECO:0000256" key="5">
    <source>
        <dbReference type="SAM" id="Phobius"/>
    </source>
</evidence>
<keyword evidence="5" id="KW-1133">Transmembrane helix</keyword>
<feature type="compositionally biased region" description="Polar residues" evidence="4">
    <location>
        <begin position="211"/>
        <end position="226"/>
    </location>
</feature>
<feature type="region of interest" description="Disordered" evidence="4">
    <location>
        <begin position="330"/>
        <end position="369"/>
    </location>
</feature>
<keyword evidence="8" id="KW-1185">Reference proteome</keyword>
<protein>
    <recommendedName>
        <fullName evidence="6">SPX domain-containing protein</fullName>
    </recommendedName>
</protein>
<dbReference type="EMBL" id="MU854338">
    <property type="protein sequence ID" value="KAK4042622.1"/>
    <property type="molecule type" value="Genomic_DNA"/>
</dbReference>
<feature type="compositionally biased region" description="Polar residues" evidence="4">
    <location>
        <begin position="333"/>
        <end position="343"/>
    </location>
</feature>
<feature type="transmembrane region" description="Helical" evidence="5">
    <location>
        <begin position="408"/>
        <end position="430"/>
    </location>
</feature>
<dbReference type="PANTHER" id="PTHR32332:SF34">
    <property type="entry name" value="2-NITROPROPANE DIOXYGENASE FAMILY, PUTATIVE-RELATED"/>
    <property type="match status" value="1"/>
</dbReference>
<dbReference type="InterPro" id="IPR004331">
    <property type="entry name" value="SPX_dom"/>
</dbReference>
<dbReference type="PROSITE" id="PS51382">
    <property type="entry name" value="SPX"/>
    <property type="match status" value="1"/>
</dbReference>
<feature type="region of interest" description="Disordered" evidence="4">
    <location>
        <begin position="203"/>
        <end position="233"/>
    </location>
</feature>
<dbReference type="GO" id="GO:0018580">
    <property type="term" value="F:nitronate monooxygenase activity"/>
    <property type="evidence" value="ECO:0007669"/>
    <property type="project" value="InterPro"/>
</dbReference>
<keyword evidence="3" id="KW-0560">Oxidoreductase</keyword>
<keyword evidence="5" id="KW-0812">Transmembrane</keyword>
<feature type="compositionally biased region" description="Basic residues" evidence="4">
    <location>
        <begin position="356"/>
        <end position="365"/>
    </location>
</feature>
<dbReference type="PANTHER" id="PTHR32332">
    <property type="entry name" value="2-NITROPROPANE DIOXYGENASE"/>
    <property type="match status" value="1"/>
</dbReference>
<keyword evidence="2" id="KW-0288">FMN</keyword>
<dbReference type="Proteomes" id="UP001303115">
    <property type="component" value="Unassembled WGS sequence"/>
</dbReference>
<evidence type="ECO:0000313" key="7">
    <source>
        <dbReference type="EMBL" id="KAK4042622.1"/>
    </source>
</evidence>
<evidence type="ECO:0000256" key="2">
    <source>
        <dbReference type="ARBA" id="ARBA00022643"/>
    </source>
</evidence>
<keyword evidence="1" id="KW-0285">Flavoprotein</keyword>
<feature type="domain" description="SPX" evidence="6">
    <location>
        <begin position="1"/>
        <end position="163"/>
    </location>
</feature>
<evidence type="ECO:0000259" key="6">
    <source>
        <dbReference type="PROSITE" id="PS51382"/>
    </source>
</evidence>
<reference evidence="8" key="1">
    <citation type="journal article" date="2023" name="Mol. Phylogenet. Evol.">
        <title>Genome-scale phylogeny and comparative genomics of the fungal order Sordariales.</title>
        <authorList>
            <person name="Hensen N."/>
            <person name="Bonometti L."/>
            <person name="Westerberg I."/>
            <person name="Brannstrom I.O."/>
            <person name="Guillou S."/>
            <person name="Cros-Aarteil S."/>
            <person name="Calhoun S."/>
            <person name="Haridas S."/>
            <person name="Kuo A."/>
            <person name="Mondo S."/>
            <person name="Pangilinan J."/>
            <person name="Riley R."/>
            <person name="LaButti K."/>
            <person name="Andreopoulos B."/>
            <person name="Lipzen A."/>
            <person name="Chen C."/>
            <person name="Yan M."/>
            <person name="Daum C."/>
            <person name="Ng V."/>
            <person name="Clum A."/>
            <person name="Steindorff A."/>
            <person name="Ohm R.A."/>
            <person name="Martin F."/>
            <person name="Silar P."/>
            <person name="Natvig D.O."/>
            <person name="Lalanne C."/>
            <person name="Gautier V."/>
            <person name="Ament-Velasquez S.L."/>
            <person name="Kruys A."/>
            <person name="Hutchinson M.I."/>
            <person name="Powell A.J."/>
            <person name="Barry K."/>
            <person name="Miller A.N."/>
            <person name="Grigoriev I.V."/>
            <person name="Debuchy R."/>
            <person name="Gladieux P."/>
            <person name="Hiltunen Thoren M."/>
            <person name="Johannesson H."/>
        </authorList>
    </citation>
    <scope>NUCLEOTIDE SEQUENCE [LARGE SCALE GENOMIC DNA]</scope>
    <source>
        <strain evidence="8">CBS 284.82</strain>
    </source>
</reference>
<sequence length="731" mass="80286">MKYGEQFEKESVPQWSLHNIDYSSLKHYIKVHTARDQATAIAIPGRPNTALLKFEDDFYSELCGQHDRVDLFVSSKADEIARRLQHLSSQIHGLILRCATSGQDRMPLKRRQRFARYEQTLLKCGDDIKSLQRFVNAQVVAFRKILKKYRKWTGSSALGARFKENILSHPKSFTRRDFSPLQSQYDDLLQTLHAALPATPIGSYASPELEPQSSRPATAQQLSPSDTLVAPEPQPATGYWNEYECGSEAGDFDRNADNEYAIYVDPNEDTGFPGMKNLSVFFARPITKLSAWISFPRKHDYLFTADPERGPLLPTHAGYTTYGATTTPPELSYFTSPPGGTNTDLEDDQTSSSRHASNRHSRRGSIGRGYTSSSDDMFFPSGYSAHYAALPSIADQRMARYHERVLRWATWGCFGTAFVLMGIAAVLIMAGRHKMRLEVDAGHPVILSAPMLGTSNSTLAAEVSKAGGIGIIPAGFNFLPDSPHLTALAKELTNARTLLNLPDPTTTPLPCGVGFILCHPSFASHFLDTTLPLLREHRPVAVWLFAPLPEDVASGAVRHIVAELKGEGFVVLFQVGTVAAARQAVRDGADVLVVQGVDAGGHQFAGGAGVFIAAQEAWTPEFRKKLILETTDGGPATVKTPVLDDIQSTAIWPGVYDGRGLVGKSWQDHLAGMPVEENIRLFKEADKAGDTSRKITWAGTGVGLIREIKPAGDIVREARDDAMKRIRRLAA</sequence>
<dbReference type="Pfam" id="PF03060">
    <property type="entry name" value="NMO"/>
    <property type="match status" value="1"/>
</dbReference>
<proteinExistence type="predicted"/>
<evidence type="ECO:0000256" key="3">
    <source>
        <dbReference type="ARBA" id="ARBA00023002"/>
    </source>
</evidence>
<dbReference type="AlphaFoldDB" id="A0AAN6SU39"/>
<dbReference type="Gene3D" id="3.20.20.70">
    <property type="entry name" value="Aldolase class I"/>
    <property type="match status" value="2"/>
</dbReference>
<accession>A0AAN6SU39</accession>
<evidence type="ECO:0000256" key="4">
    <source>
        <dbReference type="SAM" id="MobiDB-lite"/>
    </source>
</evidence>
<name>A0AAN6SU39_9PEZI</name>
<evidence type="ECO:0000256" key="1">
    <source>
        <dbReference type="ARBA" id="ARBA00022630"/>
    </source>
</evidence>
<dbReference type="CDD" id="cd04730">
    <property type="entry name" value="NPD_like"/>
    <property type="match status" value="1"/>
</dbReference>
<dbReference type="CDD" id="cd14474">
    <property type="entry name" value="SPX_YDR089W"/>
    <property type="match status" value="1"/>
</dbReference>
<comment type="caution">
    <text evidence="7">The sequence shown here is derived from an EMBL/GenBank/DDBJ whole genome shotgun (WGS) entry which is preliminary data.</text>
</comment>
<dbReference type="SUPFAM" id="SSF51412">
    <property type="entry name" value="Inosine monophosphate dehydrogenase (IMPDH)"/>
    <property type="match status" value="1"/>
</dbReference>
<organism evidence="7 8">
    <name type="scientific">Parachaetomium inaequale</name>
    <dbReference type="NCBI Taxonomy" id="2588326"/>
    <lineage>
        <taxon>Eukaryota</taxon>
        <taxon>Fungi</taxon>
        <taxon>Dikarya</taxon>
        <taxon>Ascomycota</taxon>
        <taxon>Pezizomycotina</taxon>
        <taxon>Sordariomycetes</taxon>
        <taxon>Sordariomycetidae</taxon>
        <taxon>Sordariales</taxon>
        <taxon>Chaetomiaceae</taxon>
        <taxon>Parachaetomium</taxon>
    </lineage>
</organism>
<dbReference type="InterPro" id="IPR013785">
    <property type="entry name" value="Aldolase_TIM"/>
</dbReference>